<gene>
    <name evidence="4" type="ORF">B5808_18180</name>
</gene>
<evidence type="ECO:0000313" key="5">
    <source>
        <dbReference type="Proteomes" id="UP000192775"/>
    </source>
</evidence>
<dbReference type="KEGG" id="cphy:B5808_18180"/>
<feature type="domain" description="Nitroreductase" evidence="3">
    <location>
        <begin position="22"/>
        <end position="78"/>
    </location>
</feature>
<keyword evidence="2" id="KW-0560">Oxidoreductase</keyword>
<evidence type="ECO:0000256" key="1">
    <source>
        <dbReference type="ARBA" id="ARBA00007118"/>
    </source>
</evidence>
<feature type="domain" description="Nitroreductase" evidence="3">
    <location>
        <begin position="98"/>
        <end position="163"/>
    </location>
</feature>
<evidence type="ECO:0000256" key="2">
    <source>
        <dbReference type="ARBA" id="ARBA00023002"/>
    </source>
</evidence>
<organism evidence="4 5">
    <name type="scientific">Cnuibacter physcomitrellae</name>
    <dbReference type="NCBI Taxonomy" id="1619308"/>
    <lineage>
        <taxon>Bacteria</taxon>
        <taxon>Bacillati</taxon>
        <taxon>Actinomycetota</taxon>
        <taxon>Actinomycetes</taxon>
        <taxon>Micrococcales</taxon>
        <taxon>Microbacteriaceae</taxon>
        <taxon>Cnuibacter</taxon>
    </lineage>
</organism>
<evidence type="ECO:0000259" key="3">
    <source>
        <dbReference type="Pfam" id="PF00881"/>
    </source>
</evidence>
<dbReference type="PANTHER" id="PTHR43673:SF10">
    <property type="entry name" value="NADH DEHYDROGENASE_NAD(P)H NITROREDUCTASE XCC3605-RELATED"/>
    <property type="match status" value="1"/>
</dbReference>
<name>A0A1X9LQM5_9MICO</name>
<dbReference type="EMBL" id="CP020715">
    <property type="protein sequence ID" value="ARJ07485.1"/>
    <property type="molecule type" value="Genomic_DNA"/>
</dbReference>
<dbReference type="Gene3D" id="3.40.109.10">
    <property type="entry name" value="NADH Oxidase"/>
    <property type="match status" value="1"/>
</dbReference>
<dbReference type="InterPro" id="IPR000415">
    <property type="entry name" value="Nitroreductase-like"/>
</dbReference>
<dbReference type="GO" id="GO:0016491">
    <property type="term" value="F:oxidoreductase activity"/>
    <property type="evidence" value="ECO:0007669"/>
    <property type="project" value="UniProtKB-KW"/>
</dbReference>
<protein>
    <submittedName>
        <fullName evidence="4">Nitroreductase</fullName>
    </submittedName>
</protein>
<sequence length="197" mass="21095">MSLDTTFSRAAETSAPILDTLAERWSPRSFVSNETIDEQKLTAALEAARWSPSAANSQPWRFLVARRGTAAFDRIAATLMGFNSVWAGSAGALVVGIYETEDAEGKPRPWAQYDLGQAMAHFSVQAHADGLHVHTMGGFDATALAEAFDLPATLRPLTVTAVGTLAPAEELGDETLIAREGAPRTRLPLDEVVLVSE</sequence>
<dbReference type="InterPro" id="IPR029479">
    <property type="entry name" value="Nitroreductase"/>
</dbReference>
<dbReference type="Pfam" id="PF00881">
    <property type="entry name" value="Nitroreductase"/>
    <property type="match status" value="2"/>
</dbReference>
<dbReference type="Proteomes" id="UP000192775">
    <property type="component" value="Chromosome"/>
</dbReference>
<accession>A0A1X9LQM5</accession>
<comment type="similarity">
    <text evidence="1">Belongs to the nitroreductase family.</text>
</comment>
<dbReference type="AlphaFoldDB" id="A0A1X9LQM5"/>
<dbReference type="CDD" id="cd02138">
    <property type="entry name" value="TdsD-like"/>
    <property type="match status" value="1"/>
</dbReference>
<dbReference type="SUPFAM" id="SSF55469">
    <property type="entry name" value="FMN-dependent nitroreductase-like"/>
    <property type="match status" value="1"/>
</dbReference>
<keyword evidence="5" id="KW-1185">Reference proteome</keyword>
<reference evidence="4 5" key="1">
    <citation type="submission" date="2017-04" db="EMBL/GenBank/DDBJ databases">
        <authorList>
            <person name="Afonso C.L."/>
            <person name="Miller P.J."/>
            <person name="Scott M.A."/>
            <person name="Spackman E."/>
            <person name="Goraichik I."/>
            <person name="Dimitrov K.M."/>
            <person name="Suarez D.L."/>
            <person name="Swayne D.E."/>
        </authorList>
    </citation>
    <scope>NUCLEOTIDE SEQUENCE [LARGE SCALE GENOMIC DNA]</scope>
    <source>
        <strain evidence="5">XA(T)</strain>
    </source>
</reference>
<proteinExistence type="inferred from homology"/>
<dbReference type="RefSeq" id="WP_085021622.1">
    <property type="nucleotide sequence ID" value="NZ_BMHD01000001.1"/>
</dbReference>
<dbReference type="PANTHER" id="PTHR43673">
    <property type="entry name" value="NAD(P)H NITROREDUCTASE YDGI-RELATED"/>
    <property type="match status" value="1"/>
</dbReference>
<dbReference type="STRING" id="1619308.B5808_18180"/>
<evidence type="ECO:0000313" key="4">
    <source>
        <dbReference type="EMBL" id="ARJ07485.1"/>
    </source>
</evidence>